<dbReference type="RefSeq" id="WP_110022161.1">
    <property type="nucleotide sequence ID" value="NZ_PDNZ01000001.1"/>
</dbReference>
<accession>A0A317TBP7</accession>
<sequence>MNANRLIYTQKIPAEIEEVWDFFADPMNLVYITPKEMHMRITNKDKIGYLEKGMIVSYKLFPFFDFPVKWTTRITHVDRLRGFEDEQKEGPYEYWHHRHLFKEIPGGVEVTDIIEYKIPFGFFGKMLDMLLIHSRLEYVFAYRRRKIGEIFGETKAA</sequence>
<dbReference type="AlphaFoldDB" id="A0A317TBP7"/>
<organism evidence="1 2">
    <name type="scientific">Prosthecochloris marina</name>
    <dbReference type="NCBI Taxonomy" id="2017681"/>
    <lineage>
        <taxon>Bacteria</taxon>
        <taxon>Pseudomonadati</taxon>
        <taxon>Chlorobiota</taxon>
        <taxon>Chlorobiia</taxon>
        <taxon>Chlorobiales</taxon>
        <taxon>Chlorobiaceae</taxon>
        <taxon>Prosthecochloris</taxon>
    </lineage>
</organism>
<dbReference type="Proteomes" id="UP000246278">
    <property type="component" value="Unassembled WGS sequence"/>
</dbReference>
<evidence type="ECO:0000313" key="1">
    <source>
        <dbReference type="EMBL" id="PWW83281.1"/>
    </source>
</evidence>
<comment type="caution">
    <text evidence="1">The sequence shown here is derived from an EMBL/GenBank/DDBJ whole genome shotgun (WGS) entry which is preliminary data.</text>
</comment>
<evidence type="ECO:0000313" key="2">
    <source>
        <dbReference type="Proteomes" id="UP000246278"/>
    </source>
</evidence>
<dbReference type="SUPFAM" id="SSF55961">
    <property type="entry name" value="Bet v1-like"/>
    <property type="match status" value="1"/>
</dbReference>
<dbReference type="EMBL" id="PDNZ01000001">
    <property type="protein sequence ID" value="PWW83281.1"/>
    <property type="molecule type" value="Genomic_DNA"/>
</dbReference>
<proteinExistence type="predicted"/>
<keyword evidence="2" id="KW-1185">Reference proteome</keyword>
<dbReference type="Gene3D" id="3.30.530.20">
    <property type="match status" value="1"/>
</dbReference>
<dbReference type="OrthoDB" id="9793552at2"/>
<protein>
    <submittedName>
        <fullName evidence="1">Cyclase</fullName>
    </submittedName>
</protein>
<reference evidence="2" key="1">
    <citation type="submission" date="2017-10" db="EMBL/GenBank/DDBJ databases">
        <authorList>
            <person name="Gaisin V.A."/>
            <person name="Rysina M.S."/>
            <person name="Grouzdev D.S."/>
        </authorList>
    </citation>
    <scope>NUCLEOTIDE SEQUENCE [LARGE SCALE GENOMIC DNA]</scope>
    <source>
        <strain evidence="2">V1</strain>
    </source>
</reference>
<dbReference type="InterPro" id="IPR023393">
    <property type="entry name" value="START-like_dom_sf"/>
</dbReference>
<gene>
    <name evidence="1" type="ORF">CR164_01625</name>
</gene>
<dbReference type="CDD" id="cd07820">
    <property type="entry name" value="SRPBCC_3"/>
    <property type="match status" value="1"/>
</dbReference>
<name>A0A317TBP7_9CHLB</name>